<evidence type="ECO:0000313" key="2">
    <source>
        <dbReference type="EMBL" id="AEE51859.1"/>
    </source>
</evidence>
<reference evidence="2 3" key="1">
    <citation type="journal article" date="2011" name="Stand. Genomic Sci.">
        <title>Complete genome sequence of Haliscomenobacter hydrossis type strain (O).</title>
        <authorList>
            <consortium name="US DOE Joint Genome Institute (JGI-PGF)"/>
            <person name="Daligault H."/>
            <person name="Lapidus A."/>
            <person name="Zeytun A."/>
            <person name="Nolan M."/>
            <person name="Lucas S."/>
            <person name="Del Rio T.G."/>
            <person name="Tice H."/>
            <person name="Cheng J.F."/>
            <person name="Tapia R."/>
            <person name="Han C."/>
            <person name="Goodwin L."/>
            <person name="Pitluck S."/>
            <person name="Liolios K."/>
            <person name="Pagani I."/>
            <person name="Ivanova N."/>
            <person name="Huntemann M."/>
            <person name="Mavromatis K."/>
            <person name="Mikhailova N."/>
            <person name="Pati A."/>
            <person name="Chen A."/>
            <person name="Palaniappan K."/>
            <person name="Land M."/>
            <person name="Hauser L."/>
            <person name="Brambilla E.M."/>
            <person name="Rohde M."/>
            <person name="Verbarg S."/>
            <person name="Goker M."/>
            <person name="Bristow J."/>
            <person name="Eisen J.A."/>
            <person name="Markowitz V."/>
            <person name="Hugenholtz P."/>
            <person name="Kyrpides N.C."/>
            <person name="Klenk H.P."/>
            <person name="Woyke T."/>
        </authorList>
    </citation>
    <scope>NUCLEOTIDE SEQUENCE [LARGE SCALE GENOMIC DNA]</scope>
    <source>
        <strain evidence="3">ATCC 27775 / DSM 1100 / LMG 10767 / O</strain>
    </source>
</reference>
<protein>
    <recommendedName>
        <fullName evidence="4">Carboxypeptidase regulatory-like domain-containing protein</fullName>
    </recommendedName>
</protein>
<dbReference type="SUPFAM" id="SSF49464">
    <property type="entry name" value="Carboxypeptidase regulatory domain-like"/>
    <property type="match status" value="1"/>
</dbReference>
<dbReference type="HOGENOM" id="CLU_1813089_0_0_10"/>
<sequence>MKNPTPQQPQSKAQPIKWRQHVMMFGVVIGILGGLGEFSGISLSNFSDAEKIQPKTTHRLFGKVIYWYTETPLAGVKVSVGKVSTLTDAKGRFELNVPIPTDKKQKYYKVNFYKKGYQPDHLDSISVNSKQEILIGLMRPIK</sequence>
<feature type="transmembrane region" description="Helical" evidence="1">
    <location>
        <begin position="21"/>
        <end position="43"/>
    </location>
</feature>
<evidence type="ECO:0008006" key="4">
    <source>
        <dbReference type="Google" id="ProtNLM"/>
    </source>
</evidence>
<gene>
    <name evidence="2" type="ordered locus">Halhy_4011</name>
</gene>
<keyword evidence="1" id="KW-0472">Membrane</keyword>
<evidence type="ECO:0000256" key="1">
    <source>
        <dbReference type="SAM" id="Phobius"/>
    </source>
</evidence>
<dbReference type="Proteomes" id="UP000008461">
    <property type="component" value="Chromosome"/>
</dbReference>
<reference key="2">
    <citation type="submission" date="2011-04" db="EMBL/GenBank/DDBJ databases">
        <title>Complete sequence of chromosome of Haliscomenobacter hydrossis DSM 1100.</title>
        <authorList>
            <consortium name="US DOE Joint Genome Institute (JGI-PGF)"/>
            <person name="Lucas S."/>
            <person name="Han J."/>
            <person name="Lapidus A."/>
            <person name="Bruce D."/>
            <person name="Goodwin L."/>
            <person name="Pitluck S."/>
            <person name="Peters L."/>
            <person name="Kyrpides N."/>
            <person name="Mavromatis K."/>
            <person name="Ivanova N."/>
            <person name="Ovchinnikova G."/>
            <person name="Pagani I."/>
            <person name="Daligault H."/>
            <person name="Detter J.C."/>
            <person name="Han C."/>
            <person name="Land M."/>
            <person name="Hauser L."/>
            <person name="Markowitz V."/>
            <person name="Cheng J.-F."/>
            <person name="Hugenholtz P."/>
            <person name="Woyke T."/>
            <person name="Wu D."/>
            <person name="Verbarg S."/>
            <person name="Frueling A."/>
            <person name="Brambilla E."/>
            <person name="Klenk H.-P."/>
            <person name="Eisen J.A."/>
        </authorList>
    </citation>
    <scope>NUCLEOTIDE SEQUENCE</scope>
    <source>
        <strain>DSM 1100</strain>
    </source>
</reference>
<evidence type="ECO:0000313" key="3">
    <source>
        <dbReference type="Proteomes" id="UP000008461"/>
    </source>
</evidence>
<organism evidence="2 3">
    <name type="scientific">Haliscomenobacter hydrossis (strain ATCC 27775 / DSM 1100 / LMG 10767 / O)</name>
    <dbReference type="NCBI Taxonomy" id="760192"/>
    <lineage>
        <taxon>Bacteria</taxon>
        <taxon>Pseudomonadati</taxon>
        <taxon>Bacteroidota</taxon>
        <taxon>Saprospiria</taxon>
        <taxon>Saprospirales</taxon>
        <taxon>Haliscomenobacteraceae</taxon>
        <taxon>Haliscomenobacter</taxon>
    </lineage>
</organism>
<dbReference type="EMBL" id="CP002691">
    <property type="protein sequence ID" value="AEE51859.1"/>
    <property type="molecule type" value="Genomic_DNA"/>
</dbReference>
<dbReference type="InterPro" id="IPR008969">
    <property type="entry name" value="CarboxyPept-like_regulatory"/>
</dbReference>
<dbReference type="KEGG" id="hhy:Halhy_4011"/>
<name>F4L5M4_HALH1</name>
<proteinExistence type="predicted"/>
<dbReference type="STRING" id="760192.Halhy_4011"/>
<keyword evidence="1" id="KW-0812">Transmembrane</keyword>
<dbReference type="Gene3D" id="2.60.40.1120">
    <property type="entry name" value="Carboxypeptidase-like, regulatory domain"/>
    <property type="match status" value="1"/>
</dbReference>
<dbReference type="RefSeq" id="WP_013766397.1">
    <property type="nucleotide sequence ID" value="NC_015510.1"/>
</dbReference>
<accession>F4L5M4</accession>
<dbReference type="AlphaFoldDB" id="F4L5M4"/>
<keyword evidence="1" id="KW-1133">Transmembrane helix</keyword>
<keyword evidence="3" id="KW-1185">Reference proteome</keyword>